<dbReference type="PANTHER" id="PTHR12136:SF108">
    <property type="entry name" value="PROTEIN ENHANCED DISEASE RESISTANCE 2 C-TERMINAL DOMAIN-CONTAINING PROTEIN"/>
    <property type="match status" value="1"/>
</dbReference>
<feature type="domain" description="Protein ENHANCED DISEASE RESISTANCE 2 C-terminal" evidence="2">
    <location>
        <begin position="159"/>
        <end position="367"/>
    </location>
</feature>
<name>A0AA35ZCI1_LACSI</name>
<proteinExistence type="predicted"/>
<keyword evidence="4" id="KW-1185">Reference proteome</keyword>
<reference evidence="3" key="1">
    <citation type="submission" date="2023-04" db="EMBL/GenBank/DDBJ databases">
        <authorList>
            <person name="Vijverberg K."/>
            <person name="Xiong W."/>
            <person name="Schranz E."/>
        </authorList>
    </citation>
    <scope>NUCLEOTIDE SEQUENCE</scope>
</reference>
<dbReference type="Proteomes" id="UP001177003">
    <property type="component" value="Chromosome 6"/>
</dbReference>
<evidence type="ECO:0000259" key="2">
    <source>
        <dbReference type="Pfam" id="PF07059"/>
    </source>
</evidence>
<protein>
    <recommendedName>
        <fullName evidence="2">Protein ENHANCED DISEASE RESISTANCE 2 C-terminal domain-containing protein</fullName>
    </recommendedName>
</protein>
<gene>
    <name evidence="3" type="ORF">LSALG_LOCUS29273</name>
</gene>
<dbReference type="AlphaFoldDB" id="A0AA35ZCI1"/>
<evidence type="ECO:0000256" key="1">
    <source>
        <dbReference type="SAM" id="MobiDB-lite"/>
    </source>
</evidence>
<dbReference type="EMBL" id="OX465082">
    <property type="protein sequence ID" value="CAI9290061.1"/>
    <property type="molecule type" value="Genomic_DNA"/>
</dbReference>
<evidence type="ECO:0000313" key="3">
    <source>
        <dbReference type="EMBL" id="CAI9290061.1"/>
    </source>
</evidence>
<sequence>MHFIVVDVENICVKNGKIEECRTREDDGEALRYFNCREATMTAELQLKEESMGGLVKIPSNQSIRGDKEDESDEYFSNSDSMEETRSETSWSDLSPREVNLPSPKFSLAVEFLRRLHGSVVQKKGGSAFDDDLEWQDSFLSHNDSTFPNDPTGELINSWGAADSSSFRIRGETYLQNRKKITGKGTTMQLVAANMLRSINKQDDLAGRPGSICQKFAAVERPDFFFIVNMQIPGPTTILHIAFYYATTSPIQDVPLLQNFVEGDDAYRNARFKLIPRVSKGPWIVKQSVGNRPCLLGQVLKIHYVRGVNYLELDVDVGSSMIAKKVANRVVSTFNHLIVESAFVIQGNTPEELPEHVLGTCRMSHIDISKVATT</sequence>
<organism evidence="3 4">
    <name type="scientific">Lactuca saligna</name>
    <name type="common">Willowleaf lettuce</name>
    <dbReference type="NCBI Taxonomy" id="75948"/>
    <lineage>
        <taxon>Eukaryota</taxon>
        <taxon>Viridiplantae</taxon>
        <taxon>Streptophyta</taxon>
        <taxon>Embryophyta</taxon>
        <taxon>Tracheophyta</taxon>
        <taxon>Spermatophyta</taxon>
        <taxon>Magnoliopsida</taxon>
        <taxon>eudicotyledons</taxon>
        <taxon>Gunneridae</taxon>
        <taxon>Pentapetalae</taxon>
        <taxon>asterids</taxon>
        <taxon>campanulids</taxon>
        <taxon>Asterales</taxon>
        <taxon>Asteraceae</taxon>
        <taxon>Cichorioideae</taxon>
        <taxon>Cichorieae</taxon>
        <taxon>Lactucinae</taxon>
        <taxon>Lactuca</taxon>
    </lineage>
</organism>
<accession>A0AA35ZCI1</accession>
<feature type="region of interest" description="Disordered" evidence="1">
    <location>
        <begin position="58"/>
        <end position="96"/>
    </location>
</feature>
<dbReference type="InterPro" id="IPR009769">
    <property type="entry name" value="EDR2_C"/>
</dbReference>
<dbReference type="InterPro" id="IPR045096">
    <property type="entry name" value="EDR2-like"/>
</dbReference>
<evidence type="ECO:0000313" key="4">
    <source>
        <dbReference type="Proteomes" id="UP001177003"/>
    </source>
</evidence>
<dbReference type="PANTHER" id="PTHR12136">
    <property type="entry name" value="ENHANCED DISEASE RESISTANCE-RELATED"/>
    <property type="match status" value="1"/>
</dbReference>
<dbReference type="Pfam" id="PF07059">
    <property type="entry name" value="EDR2_C"/>
    <property type="match status" value="1"/>
</dbReference>